<organism evidence="2 3">
    <name type="scientific">Lachnellula suecica</name>
    <dbReference type="NCBI Taxonomy" id="602035"/>
    <lineage>
        <taxon>Eukaryota</taxon>
        <taxon>Fungi</taxon>
        <taxon>Dikarya</taxon>
        <taxon>Ascomycota</taxon>
        <taxon>Pezizomycotina</taxon>
        <taxon>Leotiomycetes</taxon>
        <taxon>Helotiales</taxon>
        <taxon>Lachnaceae</taxon>
        <taxon>Lachnellula</taxon>
    </lineage>
</organism>
<gene>
    <name evidence="2" type="ORF">LSUE1_G008478</name>
</gene>
<reference evidence="2 3" key="1">
    <citation type="submission" date="2018-05" db="EMBL/GenBank/DDBJ databases">
        <title>Genome sequencing and assembly of the regulated plant pathogen Lachnellula willkommii and related sister species for the development of diagnostic species identification markers.</title>
        <authorList>
            <person name="Giroux E."/>
            <person name="Bilodeau G."/>
        </authorList>
    </citation>
    <scope>NUCLEOTIDE SEQUENCE [LARGE SCALE GENOMIC DNA]</scope>
    <source>
        <strain evidence="2 3">CBS 268.59</strain>
    </source>
</reference>
<protein>
    <submittedName>
        <fullName evidence="2">Uncharacterized protein</fullName>
    </submittedName>
</protein>
<feature type="compositionally biased region" description="Low complexity" evidence="1">
    <location>
        <begin position="89"/>
        <end position="108"/>
    </location>
</feature>
<feature type="compositionally biased region" description="Low complexity" evidence="1">
    <location>
        <begin position="152"/>
        <end position="168"/>
    </location>
</feature>
<dbReference type="EMBL" id="QGMK01001036">
    <property type="protein sequence ID" value="TVY73590.1"/>
    <property type="molecule type" value="Genomic_DNA"/>
</dbReference>
<evidence type="ECO:0000256" key="1">
    <source>
        <dbReference type="SAM" id="MobiDB-lite"/>
    </source>
</evidence>
<accession>A0A8T9C3V8</accession>
<dbReference type="AlphaFoldDB" id="A0A8T9C3V8"/>
<evidence type="ECO:0000313" key="3">
    <source>
        <dbReference type="Proteomes" id="UP000469558"/>
    </source>
</evidence>
<feature type="compositionally biased region" description="Low complexity" evidence="1">
    <location>
        <begin position="23"/>
        <end position="57"/>
    </location>
</feature>
<feature type="compositionally biased region" description="Pro residues" evidence="1">
    <location>
        <begin position="133"/>
        <end position="145"/>
    </location>
</feature>
<feature type="compositionally biased region" description="Pro residues" evidence="1">
    <location>
        <begin position="58"/>
        <end position="67"/>
    </location>
</feature>
<evidence type="ECO:0000313" key="2">
    <source>
        <dbReference type="EMBL" id="TVY73590.1"/>
    </source>
</evidence>
<feature type="compositionally biased region" description="Polar residues" evidence="1">
    <location>
        <begin position="7"/>
        <end position="22"/>
    </location>
</feature>
<keyword evidence="3" id="KW-1185">Reference proteome</keyword>
<proteinExistence type="predicted"/>
<comment type="caution">
    <text evidence="2">The sequence shown here is derived from an EMBL/GenBank/DDBJ whole genome shotgun (WGS) entry which is preliminary data.</text>
</comment>
<feature type="region of interest" description="Disordered" evidence="1">
    <location>
        <begin position="1"/>
        <end position="217"/>
    </location>
</feature>
<sequence>MSGIPVYTQSPINTASKASGVTPQTAAPQAESSSAAPNYAPATATSTSTTTSTSAYPPARPGAPAVPAPTGIAAQRYAPLQPTKTTSSEAEGPPAPQAGAAPTPFTRNLPPPPKAGEIFHPEQTPAPRQPNSMPYPPQMGIPPPTTSFGGQPPSSSTYTSNTASSSYPVQIPSTESGAPRRSIEHPPGYHQNVYASEQTNEQRRAQEANNASDLAARPYAEKVGAMDSDSSSSLWNTAKTWLGQTGEKLSEAEAEVWRKINKQ</sequence>
<name>A0A8T9C3V8_9HELO</name>
<dbReference type="OrthoDB" id="5385910at2759"/>
<dbReference type="Proteomes" id="UP000469558">
    <property type="component" value="Unassembled WGS sequence"/>
</dbReference>